<gene>
    <name evidence="1" type="ORF">PAUS00366_LOCUS204</name>
</gene>
<evidence type="ECO:0000313" key="1">
    <source>
        <dbReference type="EMBL" id="CAE0707484.1"/>
    </source>
</evidence>
<accession>A0A7S4A8U2</accession>
<dbReference type="AlphaFoldDB" id="A0A7S4A8U2"/>
<organism evidence="1">
    <name type="scientific">Pseudo-nitzschia australis</name>
    <dbReference type="NCBI Taxonomy" id="44445"/>
    <lineage>
        <taxon>Eukaryota</taxon>
        <taxon>Sar</taxon>
        <taxon>Stramenopiles</taxon>
        <taxon>Ochrophyta</taxon>
        <taxon>Bacillariophyta</taxon>
        <taxon>Bacillariophyceae</taxon>
        <taxon>Bacillariophycidae</taxon>
        <taxon>Bacillariales</taxon>
        <taxon>Bacillariaceae</taxon>
        <taxon>Pseudo-nitzschia</taxon>
    </lineage>
</organism>
<sequence length="421" mass="45886">MNRTRPLHAPIISILSPSFSASKKAVSLLSTIGNMEQFSVVTDDDDESSSFSSDNTSLNYTFKSSIPGFSRSWTSVGARCPVSGAIVHFCSTGDLDDAPAEEIKEQQDHPNTNTPFALLGITDSVELEPPNYICEAGGDSSEVEVAIRKFRNLLASRLNEGTALNRTLLNLKCSMNGSLTTKDLLRNISHDGLPLLSVPKRSSDSDLDDAFVAPRKEDPVSSTSTFLKEIVVPHFDYAAYGDGSTLVSKLALAPTKRPAVGVYQWPDSTTCIRPLPTASEDSIIPSPSLIFHCESPEDATRIRNCGFREAKIGYGGLGPGHGQVMLLHKDILGLDVRYCPRTTISSAFSEAQESLLAGSLEELQSTNVLVSGREEAKSDVRVGNSDCWVEVRANLKRPSKFFRRSKKRKQKIANIPDLPYE</sequence>
<reference evidence="1" key="1">
    <citation type="submission" date="2021-01" db="EMBL/GenBank/DDBJ databases">
        <authorList>
            <person name="Corre E."/>
            <person name="Pelletier E."/>
            <person name="Niang G."/>
            <person name="Scheremetjew M."/>
            <person name="Finn R."/>
            <person name="Kale V."/>
            <person name="Holt S."/>
            <person name="Cochrane G."/>
            <person name="Meng A."/>
            <person name="Brown T."/>
            <person name="Cohen L."/>
        </authorList>
    </citation>
    <scope>NUCLEOTIDE SEQUENCE</scope>
    <source>
        <strain evidence="1">10249 10 AB</strain>
    </source>
</reference>
<name>A0A7S4A8U2_9STRA</name>
<proteinExistence type="predicted"/>
<protein>
    <submittedName>
        <fullName evidence="1">Uncharacterized protein</fullName>
    </submittedName>
</protein>
<dbReference type="EMBL" id="HBIX01000245">
    <property type="protein sequence ID" value="CAE0707484.1"/>
    <property type="molecule type" value="Transcribed_RNA"/>
</dbReference>